<evidence type="ECO:0000313" key="1">
    <source>
        <dbReference type="EMBL" id="MBX53751.1"/>
    </source>
</evidence>
<reference evidence="1" key="1">
    <citation type="submission" date="2018-02" db="EMBL/GenBank/DDBJ databases">
        <title>Rhizophora mucronata_Transcriptome.</title>
        <authorList>
            <person name="Meera S.P."/>
            <person name="Sreeshan A."/>
            <person name="Augustine A."/>
        </authorList>
    </citation>
    <scope>NUCLEOTIDE SEQUENCE</scope>
    <source>
        <tissue evidence="1">Leaf</tissue>
    </source>
</reference>
<proteinExistence type="predicted"/>
<organism evidence="1">
    <name type="scientific">Rhizophora mucronata</name>
    <name type="common">Asiatic mangrove</name>
    <dbReference type="NCBI Taxonomy" id="61149"/>
    <lineage>
        <taxon>Eukaryota</taxon>
        <taxon>Viridiplantae</taxon>
        <taxon>Streptophyta</taxon>
        <taxon>Embryophyta</taxon>
        <taxon>Tracheophyta</taxon>
        <taxon>Spermatophyta</taxon>
        <taxon>Magnoliopsida</taxon>
        <taxon>eudicotyledons</taxon>
        <taxon>Gunneridae</taxon>
        <taxon>Pentapetalae</taxon>
        <taxon>rosids</taxon>
        <taxon>fabids</taxon>
        <taxon>Malpighiales</taxon>
        <taxon>Rhizophoraceae</taxon>
        <taxon>Rhizophora</taxon>
    </lineage>
</organism>
<protein>
    <submittedName>
        <fullName evidence="1">Uncharacterized protein</fullName>
    </submittedName>
</protein>
<dbReference type="AlphaFoldDB" id="A0A2P2PGG7"/>
<dbReference type="EMBL" id="GGEC01073267">
    <property type="protein sequence ID" value="MBX53751.1"/>
    <property type="molecule type" value="Transcribed_RNA"/>
</dbReference>
<accession>A0A2P2PGG7</accession>
<sequence length="22" mass="2582">MLLNNNFVIPKKLDIFLCNGKF</sequence>
<name>A0A2P2PGG7_RHIMU</name>